<protein>
    <recommendedName>
        <fullName evidence="4">LamG domain protein jellyroll fold domain protein</fullName>
    </recommendedName>
</protein>
<gene>
    <name evidence="2" type="ordered locus">Slin_3200</name>
</gene>
<evidence type="ECO:0000313" key="2">
    <source>
        <dbReference type="EMBL" id="ADB39211.1"/>
    </source>
</evidence>
<evidence type="ECO:0008006" key="4">
    <source>
        <dbReference type="Google" id="ProtNLM"/>
    </source>
</evidence>
<name>D2QME8_SPILD</name>
<evidence type="ECO:0000313" key="3">
    <source>
        <dbReference type="Proteomes" id="UP000002028"/>
    </source>
</evidence>
<sequence length="307" mass="33939">MIRLSIVLLSLLTTLSFAQAPLTGLIAYYPFTNNANDASGTNNNGVVYGATPVDGQNGLANSAYRFADGNKIIVANNTSLKITNEFSFSAWVRLRSFAGRNNTDGSLSSYGTHAIFAKDCDQGWFSCTLITDSKTPNTVILSSGNWLGGWQYYYFTYTVGNWVHVAIVNKNNRLEQYINGKMVSASFSNIDFTQVNSANLYIGGMACWPYFFNGDLDEMRFYNRGITESEVAAMYEFEKKPIFSINHGNWNDTSVWSCNCVPTSTDVVQVSHSISVPAKTAAYAWNVQYNLNGQVALESDARLILSK</sequence>
<evidence type="ECO:0000256" key="1">
    <source>
        <dbReference type="SAM" id="SignalP"/>
    </source>
</evidence>
<dbReference type="AlphaFoldDB" id="D2QME8"/>
<feature type="signal peptide" evidence="1">
    <location>
        <begin position="1"/>
        <end position="20"/>
    </location>
</feature>
<keyword evidence="3" id="KW-1185">Reference proteome</keyword>
<dbReference type="GO" id="GO:0004553">
    <property type="term" value="F:hydrolase activity, hydrolyzing O-glycosyl compounds"/>
    <property type="evidence" value="ECO:0007669"/>
    <property type="project" value="UniProtKB-ARBA"/>
</dbReference>
<dbReference type="KEGG" id="sli:Slin_3200"/>
<dbReference type="Gene3D" id="2.60.120.200">
    <property type="match status" value="1"/>
</dbReference>
<dbReference type="Pfam" id="PF13385">
    <property type="entry name" value="Laminin_G_3"/>
    <property type="match status" value="1"/>
</dbReference>
<dbReference type="GO" id="GO:0005975">
    <property type="term" value="P:carbohydrate metabolic process"/>
    <property type="evidence" value="ECO:0007669"/>
    <property type="project" value="UniProtKB-ARBA"/>
</dbReference>
<dbReference type="eggNOG" id="COG2885">
    <property type="taxonomic scope" value="Bacteria"/>
</dbReference>
<reference evidence="2 3" key="1">
    <citation type="journal article" date="2010" name="Stand. Genomic Sci.">
        <title>Complete genome sequence of Spirosoma linguale type strain (1).</title>
        <authorList>
            <person name="Lail K."/>
            <person name="Sikorski J."/>
            <person name="Saunders E."/>
            <person name="Lapidus A."/>
            <person name="Glavina Del Rio T."/>
            <person name="Copeland A."/>
            <person name="Tice H."/>
            <person name="Cheng J.-F."/>
            <person name="Lucas S."/>
            <person name="Nolan M."/>
            <person name="Bruce D."/>
            <person name="Goodwin L."/>
            <person name="Pitluck S."/>
            <person name="Ivanova N."/>
            <person name="Mavromatis K."/>
            <person name="Ovchinnikova G."/>
            <person name="Pati A."/>
            <person name="Chen A."/>
            <person name="Palaniappan K."/>
            <person name="Land M."/>
            <person name="Hauser L."/>
            <person name="Chang Y.-J."/>
            <person name="Jeffries C.D."/>
            <person name="Chain P."/>
            <person name="Brettin T."/>
            <person name="Detter J.C."/>
            <person name="Schuetze A."/>
            <person name="Rohde M."/>
            <person name="Tindall B.J."/>
            <person name="Goeker M."/>
            <person name="Bristow J."/>
            <person name="Eisen J.A."/>
            <person name="Markowitz V."/>
            <person name="Hugenholtz P."/>
            <person name="Kyrpides N.C."/>
            <person name="Klenk H.-P."/>
            <person name="Chen F."/>
        </authorList>
    </citation>
    <scope>NUCLEOTIDE SEQUENCE [LARGE SCALE GENOMIC DNA]</scope>
    <source>
        <strain evidence="3">ATCC 33905 / DSM 74 / LMG 10896 / Claus 1</strain>
    </source>
</reference>
<dbReference type="STRING" id="504472.Slin_3200"/>
<dbReference type="EMBL" id="CP001769">
    <property type="protein sequence ID" value="ADB39211.1"/>
    <property type="molecule type" value="Genomic_DNA"/>
</dbReference>
<dbReference type="InterPro" id="IPR013320">
    <property type="entry name" value="ConA-like_dom_sf"/>
</dbReference>
<dbReference type="HOGENOM" id="CLU_888282_0_0_10"/>
<dbReference type="Proteomes" id="UP000002028">
    <property type="component" value="Chromosome"/>
</dbReference>
<proteinExistence type="predicted"/>
<dbReference type="eggNOG" id="COG4733">
    <property type="taxonomic scope" value="Bacteria"/>
</dbReference>
<dbReference type="SUPFAM" id="SSF49899">
    <property type="entry name" value="Concanavalin A-like lectins/glucanases"/>
    <property type="match status" value="1"/>
</dbReference>
<keyword evidence="1" id="KW-0732">Signal</keyword>
<organism evidence="2 3">
    <name type="scientific">Spirosoma linguale (strain ATCC 33905 / DSM 74 / LMG 10896 / Claus 1)</name>
    <dbReference type="NCBI Taxonomy" id="504472"/>
    <lineage>
        <taxon>Bacteria</taxon>
        <taxon>Pseudomonadati</taxon>
        <taxon>Bacteroidota</taxon>
        <taxon>Cytophagia</taxon>
        <taxon>Cytophagales</taxon>
        <taxon>Cytophagaceae</taxon>
        <taxon>Spirosoma</taxon>
    </lineage>
</organism>
<feature type="chain" id="PRO_5003034025" description="LamG domain protein jellyroll fold domain protein" evidence="1">
    <location>
        <begin position="21"/>
        <end position="307"/>
    </location>
</feature>
<accession>D2QME8</accession>